<proteinExistence type="inferred from homology"/>
<evidence type="ECO:0000259" key="5">
    <source>
        <dbReference type="PROSITE" id="PS51898"/>
    </source>
</evidence>
<dbReference type="GO" id="GO:0006310">
    <property type="term" value="P:DNA recombination"/>
    <property type="evidence" value="ECO:0007669"/>
    <property type="project" value="UniProtKB-KW"/>
</dbReference>
<evidence type="ECO:0000256" key="3">
    <source>
        <dbReference type="ARBA" id="ARBA00023125"/>
    </source>
</evidence>
<dbReference type="Proteomes" id="UP000214747">
    <property type="component" value="Unassembled WGS sequence"/>
</dbReference>
<evidence type="ECO:0000313" key="6">
    <source>
        <dbReference type="EMBL" id="OWY35267.1"/>
    </source>
</evidence>
<dbReference type="InterPro" id="IPR010998">
    <property type="entry name" value="Integrase_recombinase_N"/>
</dbReference>
<dbReference type="SUPFAM" id="SSF56349">
    <property type="entry name" value="DNA breaking-rejoining enzymes"/>
    <property type="match status" value="1"/>
</dbReference>
<dbReference type="PROSITE" id="PS51898">
    <property type="entry name" value="TYR_RECOMBINASE"/>
    <property type="match status" value="1"/>
</dbReference>
<dbReference type="Gene3D" id="1.10.150.130">
    <property type="match status" value="1"/>
</dbReference>
<dbReference type="Pfam" id="PF00589">
    <property type="entry name" value="Phage_integrase"/>
    <property type="match status" value="1"/>
</dbReference>
<evidence type="ECO:0000313" key="7">
    <source>
        <dbReference type="Proteomes" id="UP000214747"/>
    </source>
</evidence>
<reference evidence="6 7" key="1">
    <citation type="journal article" date="2010" name="Int. J. Syst. Evol. Microbiol.">
        <title>Reclassification of Herbaspirillum putei as a later heterotypic synonym of Herbaspirillum huttiense, with the description of H. huttiense subsp. huttiense subsp. nov. and H. huttiense subsp. putei subsp. nov., comb. nov., and description of Herbaspirillum aquaticum sp. nov.</title>
        <authorList>
            <person name="Dobritsa A.P."/>
            <person name="Reddy M.C."/>
            <person name="Samadpour M."/>
        </authorList>
    </citation>
    <scope>NUCLEOTIDE SEQUENCE [LARGE SCALE GENOMIC DNA]</scope>
    <source>
        <strain evidence="6 7">IEH 4430</strain>
    </source>
</reference>
<dbReference type="InterPro" id="IPR013762">
    <property type="entry name" value="Integrase-like_cat_sf"/>
</dbReference>
<feature type="domain" description="Tyr recombinase" evidence="5">
    <location>
        <begin position="163"/>
        <end position="337"/>
    </location>
</feature>
<dbReference type="PANTHER" id="PTHR30349:SF64">
    <property type="entry name" value="PROPHAGE INTEGRASE INTD-RELATED"/>
    <property type="match status" value="1"/>
</dbReference>
<accession>A0A225SZP1</accession>
<dbReference type="GO" id="GO:0003677">
    <property type="term" value="F:DNA binding"/>
    <property type="evidence" value="ECO:0007669"/>
    <property type="project" value="UniProtKB-KW"/>
</dbReference>
<comment type="similarity">
    <text evidence="1">Belongs to the 'phage' integrase family.</text>
</comment>
<keyword evidence="7" id="KW-1185">Reference proteome</keyword>
<dbReference type="EMBL" id="NJGV01000006">
    <property type="protein sequence ID" value="OWY35267.1"/>
    <property type="molecule type" value="Genomic_DNA"/>
</dbReference>
<keyword evidence="3" id="KW-0238">DNA-binding</keyword>
<evidence type="ECO:0000256" key="4">
    <source>
        <dbReference type="ARBA" id="ARBA00023172"/>
    </source>
</evidence>
<comment type="caution">
    <text evidence="6">The sequence shown here is derived from an EMBL/GenBank/DDBJ whole genome shotgun (WGS) entry which is preliminary data.</text>
</comment>
<dbReference type="InterPro" id="IPR011010">
    <property type="entry name" value="DNA_brk_join_enz"/>
</dbReference>
<evidence type="ECO:0000256" key="1">
    <source>
        <dbReference type="ARBA" id="ARBA00008857"/>
    </source>
</evidence>
<dbReference type="PANTHER" id="PTHR30349">
    <property type="entry name" value="PHAGE INTEGRASE-RELATED"/>
    <property type="match status" value="1"/>
</dbReference>
<protein>
    <submittedName>
        <fullName evidence="6">Integrase</fullName>
    </submittedName>
</protein>
<keyword evidence="2" id="KW-0229">DNA integration</keyword>
<sequence length="357" mass="40458">MPIRKNPSSGIWWIDIRAPGVPRIRRSSGTTDKQAAQELHDRVKADLWRSTKLGEEPDHTFDEAALGMLKLAEGQSDYESKVRHVQYWRAALGASTPIRSLTAGNILQKLPTHTTHKHRKAKPVSAATKNRYLATIKRILTLATEWGWISRPPKLSKFQEPDKRVRFESKPVIKALIDAISIEWMRDIALVAVTTGMRADELLSLEPKNVDLPNRNAWVIAEEAKSGYARAVPLNADALAVIARRLKTAQQYVFERATKDGKPSRISQIDDRCFKRACATAQITDFRFHDLRHTWASWHVQAGTPLLVLKDLGGWETLDMVQRYAHLAPSHLAHHAETVTFWSQQEAETKTPLRRVV</sequence>
<dbReference type="GO" id="GO:0015074">
    <property type="term" value="P:DNA integration"/>
    <property type="evidence" value="ECO:0007669"/>
    <property type="project" value="UniProtKB-KW"/>
</dbReference>
<gene>
    <name evidence="6" type="ORF">CEJ45_08315</name>
</gene>
<dbReference type="CDD" id="cd00796">
    <property type="entry name" value="INT_Rci_Hp1_C"/>
    <property type="match status" value="1"/>
</dbReference>
<keyword evidence="4" id="KW-0233">DNA recombination</keyword>
<organism evidence="6 7">
    <name type="scientific">Herbaspirillum aquaticum</name>
    <dbReference type="NCBI Taxonomy" id="568783"/>
    <lineage>
        <taxon>Bacteria</taxon>
        <taxon>Pseudomonadati</taxon>
        <taxon>Pseudomonadota</taxon>
        <taxon>Betaproteobacteria</taxon>
        <taxon>Burkholderiales</taxon>
        <taxon>Oxalobacteraceae</taxon>
        <taxon>Herbaspirillum</taxon>
    </lineage>
</organism>
<evidence type="ECO:0000256" key="2">
    <source>
        <dbReference type="ARBA" id="ARBA00022908"/>
    </source>
</evidence>
<dbReference type="Gene3D" id="1.10.443.10">
    <property type="entry name" value="Intergrase catalytic core"/>
    <property type="match status" value="1"/>
</dbReference>
<dbReference type="AlphaFoldDB" id="A0A225SZP1"/>
<dbReference type="InterPro" id="IPR002104">
    <property type="entry name" value="Integrase_catalytic"/>
</dbReference>
<name>A0A225SZP1_9BURK</name>
<dbReference type="InterPro" id="IPR050090">
    <property type="entry name" value="Tyrosine_recombinase_XerCD"/>
</dbReference>